<dbReference type="HAMAP" id="MF_00934">
    <property type="entry name" value="23SrRNA_methyltr_J"/>
    <property type="match status" value="1"/>
</dbReference>
<comment type="function">
    <text evidence="1">Specifically methylates the adenine in position 2030 of 23S rRNA.</text>
</comment>
<comment type="catalytic activity">
    <reaction evidence="1">
        <text>adenosine(2030) in 23S rRNA + S-adenosyl-L-methionine = N(6)-methyladenosine(2030) in 23S rRNA + S-adenosyl-L-homocysteine + H(+)</text>
        <dbReference type="Rhea" id="RHEA:43736"/>
        <dbReference type="Rhea" id="RHEA-COMP:10668"/>
        <dbReference type="Rhea" id="RHEA-COMP:10669"/>
        <dbReference type="ChEBI" id="CHEBI:15378"/>
        <dbReference type="ChEBI" id="CHEBI:57856"/>
        <dbReference type="ChEBI" id="CHEBI:59789"/>
        <dbReference type="ChEBI" id="CHEBI:74411"/>
        <dbReference type="ChEBI" id="CHEBI:74449"/>
        <dbReference type="EC" id="2.1.1.266"/>
    </reaction>
</comment>
<dbReference type="InterPro" id="IPR007473">
    <property type="entry name" value="RlmJ"/>
</dbReference>
<dbReference type="Pfam" id="PF04378">
    <property type="entry name" value="RsmJ"/>
    <property type="match status" value="1"/>
</dbReference>
<evidence type="ECO:0000313" key="3">
    <source>
        <dbReference type="Proteomes" id="UP000266313"/>
    </source>
</evidence>
<dbReference type="GO" id="GO:0070475">
    <property type="term" value="P:rRNA base methylation"/>
    <property type="evidence" value="ECO:0007669"/>
    <property type="project" value="UniProtKB-UniRule"/>
</dbReference>
<dbReference type="PANTHER" id="PTHR37426:SF1">
    <property type="entry name" value="RIBOSOMAL RNA LARGE SUBUNIT METHYLTRANSFERASE J"/>
    <property type="match status" value="1"/>
</dbReference>
<keyword evidence="1 2" id="KW-0489">Methyltransferase</keyword>
<dbReference type="InterPro" id="IPR029063">
    <property type="entry name" value="SAM-dependent_MTases_sf"/>
</dbReference>
<evidence type="ECO:0000313" key="2">
    <source>
        <dbReference type="EMBL" id="BBA35725.1"/>
    </source>
</evidence>
<organism evidence="2 3">
    <name type="scientific">Methylocaldum marinum</name>
    <dbReference type="NCBI Taxonomy" id="1432792"/>
    <lineage>
        <taxon>Bacteria</taxon>
        <taxon>Pseudomonadati</taxon>
        <taxon>Pseudomonadota</taxon>
        <taxon>Gammaproteobacteria</taxon>
        <taxon>Methylococcales</taxon>
        <taxon>Methylococcaceae</taxon>
        <taxon>Methylocaldum</taxon>
    </lineage>
</organism>
<feature type="binding site" evidence="1">
    <location>
        <begin position="143"/>
        <end position="144"/>
    </location>
    <ligand>
        <name>S-adenosyl-L-methionine</name>
        <dbReference type="ChEBI" id="CHEBI:59789"/>
    </ligand>
</feature>
<comment type="subunit">
    <text evidence="1">Monomer.</text>
</comment>
<feature type="binding site" evidence="1">
    <location>
        <position position="100"/>
    </location>
    <ligand>
        <name>S-adenosyl-L-methionine</name>
        <dbReference type="ChEBI" id="CHEBI:59789"/>
    </ligand>
</feature>
<feature type="binding site" evidence="1">
    <location>
        <position position="42"/>
    </location>
    <ligand>
        <name>S-adenosyl-L-methionine</name>
        <dbReference type="ChEBI" id="CHEBI:59789"/>
    </ligand>
</feature>
<reference evidence="2 3" key="1">
    <citation type="submission" date="2016-12" db="EMBL/GenBank/DDBJ databases">
        <title>Genome sequencing of Methylocaldum marinum.</title>
        <authorList>
            <person name="Takeuchi M."/>
            <person name="Kamagata Y."/>
            <person name="Hiraoka S."/>
            <person name="Oshima K."/>
            <person name="Hattori M."/>
            <person name="Iwasaki W."/>
        </authorList>
    </citation>
    <scope>NUCLEOTIDE SEQUENCE [LARGE SCALE GENOMIC DNA]</scope>
    <source>
        <strain evidence="2 3">S8</strain>
    </source>
</reference>
<keyword evidence="3" id="KW-1185">Reference proteome</keyword>
<dbReference type="GO" id="GO:0036307">
    <property type="term" value="F:23S rRNA (adenine(2030)-N(6))-methyltransferase activity"/>
    <property type="evidence" value="ECO:0007669"/>
    <property type="project" value="UniProtKB-UniRule"/>
</dbReference>
<feature type="binding site" evidence="1">
    <location>
        <position position="118"/>
    </location>
    <ligand>
        <name>S-adenosyl-L-methionine</name>
        <dbReference type="ChEBI" id="CHEBI:59789"/>
    </ligand>
</feature>
<evidence type="ECO:0000256" key="1">
    <source>
        <dbReference type="HAMAP-Rule" id="MF_00934"/>
    </source>
</evidence>
<sequence>MLSYRHGFHAGQHADVFKHLVLTLLVRSLLHKEKPFFYLDTHSGAGRYDLGSAMARKNREYETGISPLWKIGDAPEAVKDYLESVRALNSDGKLRFYPGSPRVVRHYLRPADRMVLAELHPNEVKTLGEEFAEDRQVKIHHLDGYQALKALLPPPERRGLVLIDPAFELRDERRRLLDALKEGYRRWATGIFAVWHPIQDRAAAYDFLRRLQRTGIRKVLLAEFSILDSDEILRLNGSGMVIINPPWKLEEELRSLLPWLWQQLAVDGQGTWRVEWLVEE</sequence>
<feature type="binding site" evidence="1">
    <location>
        <position position="19"/>
    </location>
    <ligand>
        <name>S-adenosyl-L-methionine</name>
        <dbReference type="ChEBI" id="CHEBI:59789"/>
    </ligand>
</feature>
<dbReference type="KEGG" id="mmai:sS8_3788"/>
<dbReference type="GO" id="GO:0005829">
    <property type="term" value="C:cytosol"/>
    <property type="evidence" value="ECO:0007669"/>
    <property type="project" value="TreeGrafter"/>
</dbReference>
<feature type="site" description="Interaction with substrate rRNA" evidence="1">
    <location>
        <position position="4"/>
    </location>
</feature>
<gene>
    <name evidence="1" type="primary">rlmJ</name>
    <name evidence="2" type="ORF">sS8_3788</name>
</gene>
<dbReference type="Gene3D" id="3.40.50.150">
    <property type="entry name" value="Vaccinia Virus protein VP39"/>
    <property type="match status" value="1"/>
</dbReference>
<keyword evidence="1" id="KW-0949">S-adenosyl-L-methionine</keyword>
<accession>A0A250KVS5</accession>
<comment type="similarity">
    <text evidence="1">Belongs to the RlmJ family.</text>
</comment>
<dbReference type="SUPFAM" id="SSF53335">
    <property type="entry name" value="S-adenosyl-L-methionine-dependent methyltransferases"/>
    <property type="match status" value="1"/>
</dbReference>
<name>A0A250KVS5_9GAMM</name>
<dbReference type="Proteomes" id="UP000266313">
    <property type="component" value="Chromosome"/>
</dbReference>
<feature type="binding site" evidence="1">
    <location>
        <position position="164"/>
    </location>
    <ligand>
        <name>S-adenosyl-L-methionine</name>
        <dbReference type="ChEBI" id="CHEBI:59789"/>
    </ligand>
</feature>
<protein>
    <recommendedName>
        <fullName evidence="1">Ribosomal RNA large subunit methyltransferase J</fullName>
        <ecNumber evidence="1">2.1.1.266</ecNumber>
    </recommendedName>
    <alternativeName>
        <fullName evidence="1">23S rRNA (adenine(2030)-N6)-methyltransferase</fullName>
    </alternativeName>
    <alternativeName>
        <fullName evidence="1">23S rRNA m6A2030 methyltransferase</fullName>
    </alternativeName>
</protein>
<keyword evidence="1 2" id="KW-0808">Transferase</keyword>
<keyword evidence="1" id="KW-0694">RNA-binding</keyword>
<dbReference type="PANTHER" id="PTHR37426">
    <property type="entry name" value="RIBOSOMAL RNA LARGE SUBUNIT METHYLTRANSFERASE J"/>
    <property type="match status" value="1"/>
</dbReference>
<dbReference type="EMBL" id="AP017928">
    <property type="protein sequence ID" value="BBA35725.1"/>
    <property type="molecule type" value="Genomic_DNA"/>
</dbReference>
<feature type="active site" description="Proton acceptor" evidence="1">
    <location>
        <position position="164"/>
    </location>
</feature>
<dbReference type="RefSeq" id="WP_119631024.1">
    <property type="nucleotide sequence ID" value="NZ_AP017928.1"/>
</dbReference>
<proteinExistence type="inferred from homology"/>
<keyword evidence="1" id="KW-0698">rRNA processing</keyword>
<dbReference type="EC" id="2.1.1.266" evidence="1"/>
<dbReference type="AlphaFoldDB" id="A0A250KVS5"/>
<dbReference type="OrthoDB" id="9791274at2"/>
<dbReference type="GO" id="GO:0003723">
    <property type="term" value="F:RNA binding"/>
    <property type="evidence" value="ECO:0007669"/>
    <property type="project" value="UniProtKB-UniRule"/>
</dbReference>